<dbReference type="EMBL" id="ADHO01000173">
    <property type="protein sequence ID" value="EFX41707.1"/>
    <property type="molecule type" value="Genomic_DNA"/>
</dbReference>
<gene>
    <name evidence="6 11" type="primary">era</name>
    <name evidence="11" type="ORF">HSUHS5_0925</name>
</gene>
<evidence type="ECO:0000313" key="12">
    <source>
        <dbReference type="Proteomes" id="UP000054093"/>
    </source>
</evidence>
<dbReference type="PROSITE" id="PS51713">
    <property type="entry name" value="G_ERA"/>
    <property type="match status" value="1"/>
</dbReference>
<dbReference type="NCBIfam" id="NF000908">
    <property type="entry name" value="PRK00089.1"/>
    <property type="match status" value="1"/>
</dbReference>
<keyword evidence="6" id="KW-0472">Membrane</keyword>
<evidence type="ECO:0000313" key="11">
    <source>
        <dbReference type="EMBL" id="EFX41707.1"/>
    </source>
</evidence>
<dbReference type="GO" id="GO:0005829">
    <property type="term" value="C:cytosol"/>
    <property type="evidence" value="ECO:0007669"/>
    <property type="project" value="TreeGrafter"/>
</dbReference>
<dbReference type="SUPFAM" id="SSF54814">
    <property type="entry name" value="Prokaryotic type KH domain (KH-domain type II)"/>
    <property type="match status" value="1"/>
</dbReference>
<dbReference type="InterPro" id="IPR005662">
    <property type="entry name" value="GTPase_Era-like"/>
</dbReference>
<dbReference type="CDD" id="cd22534">
    <property type="entry name" value="KH-II_Era"/>
    <property type="match status" value="1"/>
</dbReference>
<dbReference type="PANTHER" id="PTHR42698:SF1">
    <property type="entry name" value="GTPASE ERA, MITOCHONDRIAL"/>
    <property type="match status" value="1"/>
</dbReference>
<dbReference type="Proteomes" id="UP000054093">
    <property type="component" value="Unassembled WGS sequence"/>
</dbReference>
<feature type="region of interest" description="G4" evidence="7">
    <location>
        <begin position="136"/>
        <end position="139"/>
    </location>
</feature>
<evidence type="ECO:0000256" key="8">
    <source>
        <dbReference type="RuleBase" id="RU003761"/>
    </source>
</evidence>
<comment type="caution">
    <text evidence="11">The sequence shown here is derived from an EMBL/GenBank/DDBJ whole genome shotgun (WGS) entry which is preliminary data.</text>
</comment>
<dbReference type="GO" id="GO:0070181">
    <property type="term" value="F:small ribosomal subunit rRNA binding"/>
    <property type="evidence" value="ECO:0007669"/>
    <property type="project" value="UniProtKB-UniRule"/>
</dbReference>
<evidence type="ECO:0000256" key="2">
    <source>
        <dbReference type="ARBA" id="ARBA00020484"/>
    </source>
</evidence>
<feature type="binding site" evidence="6">
    <location>
        <begin position="77"/>
        <end position="81"/>
    </location>
    <ligand>
        <name>GTP</name>
        <dbReference type="ChEBI" id="CHEBI:37565"/>
    </ligand>
</feature>
<dbReference type="PANTHER" id="PTHR42698">
    <property type="entry name" value="GTPASE ERA"/>
    <property type="match status" value="1"/>
</dbReference>
<keyword evidence="4 6" id="KW-0694">RNA-binding</keyword>
<keyword evidence="6" id="KW-0699">rRNA-binding</keyword>
<comment type="function">
    <text evidence="6">An essential GTPase that binds both GDP and GTP, with rapid nucleotide exchange. Plays a role in 16S rRNA processing and 30S ribosomal subunit biogenesis and possibly also in cell cycle regulation and energy metabolism.</text>
</comment>
<dbReference type="InterPro" id="IPR005225">
    <property type="entry name" value="Small_GTP-bd"/>
</dbReference>
<dbReference type="InterPro" id="IPR030388">
    <property type="entry name" value="G_ERA_dom"/>
</dbReference>
<dbReference type="AlphaFoldDB" id="E7G4L4"/>
<dbReference type="InterPro" id="IPR006073">
    <property type="entry name" value="GTP-bd"/>
</dbReference>
<dbReference type="GO" id="GO:0043024">
    <property type="term" value="F:ribosomal small subunit binding"/>
    <property type="evidence" value="ECO:0007669"/>
    <property type="project" value="TreeGrafter"/>
</dbReference>
<evidence type="ECO:0000256" key="5">
    <source>
        <dbReference type="ARBA" id="ARBA00023134"/>
    </source>
</evidence>
<keyword evidence="6" id="KW-0963">Cytoplasm</keyword>
<dbReference type="CDD" id="cd04163">
    <property type="entry name" value="Era"/>
    <property type="match status" value="1"/>
</dbReference>
<proteinExistence type="inferred from homology"/>
<organism evidence="11 12">
    <name type="scientific">Helicobacter suis HS5</name>
    <dbReference type="NCBI Taxonomy" id="710394"/>
    <lineage>
        <taxon>Bacteria</taxon>
        <taxon>Pseudomonadati</taxon>
        <taxon>Campylobacterota</taxon>
        <taxon>Epsilonproteobacteria</taxon>
        <taxon>Campylobacterales</taxon>
        <taxon>Helicobacteraceae</taxon>
        <taxon>Helicobacter</taxon>
    </lineage>
</organism>
<feature type="domain" description="KH type-2" evidence="9">
    <location>
        <begin position="214"/>
        <end position="294"/>
    </location>
</feature>
<dbReference type="InterPro" id="IPR015946">
    <property type="entry name" value="KH_dom-like_a/b"/>
</dbReference>
<feature type="region of interest" description="G1" evidence="7">
    <location>
        <begin position="26"/>
        <end position="33"/>
    </location>
</feature>
<keyword evidence="6" id="KW-1003">Cell membrane</keyword>
<dbReference type="NCBIfam" id="TIGR00436">
    <property type="entry name" value="era"/>
    <property type="match status" value="1"/>
</dbReference>
<dbReference type="GO" id="GO:0000028">
    <property type="term" value="P:ribosomal small subunit assembly"/>
    <property type="evidence" value="ECO:0007669"/>
    <property type="project" value="TreeGrafter"/>
</dbReference>
<dbReference type="InterPro" id="IPR009019">
    <property type="entry name" value="KH_sf_prok-type"/>
</dbReference>
<dbReference type="Pfam" id="PF07650">
    <property type="entry name" value="KH_2"/>
    <property type="match status" value="1"/>
</dbReference>
<keyword evidence="6" id="KW-0690">Ribosome biogenesis</keyword>
<feature type="region of interest" description="G3" evidence="7">
    <location>
        <begin position="77"/>
        <end position="80"/>
    </location>
</feature>
<evidence type="ECO:0000256" key="7">
    <source>
        <dbReference type="PROSITE-ProRule" id="PRU01050"/>
    </source>
</evidence>
<dbReference type="GO" id="GO:0005886">
    <property type="term" value="C:plasma membrane"/>
    <property type="evidence" value="ECO:0007669"/>
    <property type="project" value="UniProtKB-SubCell"/>
</dbReference>
<comment type="subunit">
    <text evidence="6">Monomer.</text>
</comment>
<accession>E7G4L4</accession>
<dbReference type="InterPro" id="IPR027417">
    <property type="entry name" value="P-loop_NTPase"/>
</dbReference>
<feature type="domain" description="Era-type G" evidence="10">
    <location>
        <begin position="18"/>
        <end position="187"/>
    </location>
</feature>
<evidence type="ECO:0000256" key="1">
    <source>
        <dbReference type="ARBA" id="ARBA00007921"/>
    </source>
</evidence>
<dbReference type="NCBIfam" id="TIGR00231">
    <property type="entry name" value="small_GTP"/>
    <property type="match status" value="1"/>
</dbReference>
<dbReference type="Gene3D" id="3.30.300.20">
    <property type="match status" value="1"/>
</dbReference>
<dbReference type="SUPFAM" id="SSF52540">
    <property type="entry name" value="P-loop containing nucleoside triphosphate hydrolases"/>
    <property type="match status" value="1"/>
</dbReference>
<feature type="binding site" evidence="6">
    <location>
        <begin position="136"/>
        <end position="139"/>
    </location>
    <ligand>
        <name>GTP</name>
        <dbReference type="ChEBI" id="CHEBI:37565"/>
    </ligand>
</feature>
<feature type="region of interest" description="G2" evidence="7">
    <location>
        <begin position="52"/>
        <end position="56"/>
    </location>
</feature>
<reference evidence="11 12" key="1">
    <citation type="journal article" date="2011" name="Vet. Res.">
        <title>Genome sequence of Helicobacter suis supports its role in gastric pathology.</title>
        <authorList>
            <person name="Vermoote M."/>
            <person name="Vandekerckhove T.T."/>
            <person name="Flahou B."/>
            <person name="Pasmans F."/>
            <person name="Smet A."/>
            <person name="De Groote D."/>
            <person name="Van Criekinge W."/>
            <person name="Ducatelle R."/>
            <person name="Haesebrouck F."/>
        </authorList>
    </citation>
    <scope>NUCLEOTIDE SEQUENCE [LARGE SCALE GENOMIC DNA]</scope>
    <source>
        <strain evidence="11 12">HS5</strain>
    </source>
</reference>
<dbReference type="InterPro" id="IPR004044">
    <property type="entry name" value="KH_dom_type_2"/>
</dbReference>
<keyword evidence="5 6" id="KW-0342">GTP-binding</keyword>
<dbReference type="GO" id="GO:0003924">
    <property type="term" value="F:GTPase activity"/>
    <property type="evidence" value="ECO:0007669"/>
    <property type="project" value="UniProtKB-UniRule"/>
</dbReference>
<sequence length="311" mass="35396">MTRFGRGCGSSAFYSMSKAGFIALIGRPNAGKSTLINALVYERLCLISHKANATRKILKAIVPYMQGDIECQMVFLDTPGICKPTKLLNQAMIKQIRHALESCDLAIFLASIHDSPEKYQEFLNLTPNKPHILALNKTDTATPTKILAQIKAYQVYSAHFGALIPLSAAKRHHLEILLEEVAKLLPESPFYYDPKLLSDIQTKEIYKEMIREQIFRFLSEEIPYASDVLIMRIEEGKTRDFIDARIIVEKESQQRMVIGKGGSVVKKIGREARLQIEAFSEKKVFLQLEVLVQKNWTQEKDQLKKMGYMIE</sequence>
<dbReference type="Gene3D" id="3.40.50.300">
    <property type="entry name" value="P-loop containing nucleotide triphosphate hydrolases"/>
    <property type="match status" value="1"/>
</dbReference>
<dbReference type="HAMAP" id="MF_00367">
    <property type="entry name" value="GTPase_Era"/>
    <property type="match status" value="1"/>
</dbReference>
<comment type="subcellular location">
    <subcellularLocation>
        <location evidence="6">Cytoplasm</location>
    </subcellularLocation>
    <subcellularLocation>
        <location evidence="6">Cell membrane</location>
        <topology evidence="6">Peripheral membrane protein</topology>
    </subcellularLocation>
</comment>
<name>E7G4L4_9HELI</name>
<feature type="binding site" evidence="6">
    <location>
        <begin position="26"/>
        <end position="33"/>
    </location>
    <ligand>
        <name>GTP</name>
        <dbReference type="ChEBI" id="CHEBI:37565"/>
    </ligand>
</feature>
<comment type="similarity">
    <text evidence="1 6 7 8">Belongs to the TRAFAC class TrmE-Era-EngA-EngB-Septin-like GTPase superfamily. Era GTPase family.</text>
</comment>
<dbReference type="GO" id="GO:0005525">
    <property type="term" value="F:GTP binding"/>
    <property type="evidence" value="ECO:0007669"/>
    <property type="project" value="UniProtKB-UniRule"/>
</dbReference>
<evidence type="ECO:0000259" key="10">
    <source>
        <dbReference type="PROSITE" id="PS51713"/>
    </source>
</evidence>
<evidence type="ECO:0000256" key="4">
    <source>
        <dbReference type="ARBA" id="ARBA00022884"/>
    </source>
</evidence>
<evidence type="ECO:0000256" key="3">
    <source>
        <dbReference type="ARBA" id="ARBA00022741"/>
    </source>
</evidence>
<protein>
    <recommendedName>
        <fullName evidence="2 6">GTPase Era</fullName>
    </recommendedName>
</protein>
<keyword evidence="3 6" id="KW-0547">Nucleotide-binding</keyword>
<evidence type="ECO:0000259" key="9">
    <source>
        <dbReference type="PROSITE" id="PS50823"/>
    </source>
</evidence>
<evidence type="ECO:0000256" key="6">
    <source>
        <dbReference type="HAMAP-Rule" id="MF_00367"/>
    </source>
</evidence>
<dbReference type="Pfam" id="PF01926">
    <property type="entry name" value="MMR_HSR1"/>
    <property type="match status" value="1"/>
</dbReference>
<dbReference type="PROSITE" id="PS50823">
    <property type="entry name" value="KH_TYPE_2"/>
    <property type="match status" value="1"/>
</dbReference>
<feature type="region of interest" description="G5" evidence="7">
    <location>
        <begin position="166"/>
        <end position="168"/>
    </location>
</feature>